<dbReference type="OrthoDB" id="410807at2759"/>
<accession>A0A0L0BUJ1</accession>
<dbReference type="Pfam" id="PF22589">
    <property type="entry name" value="SPMIP1"/>
    <property type="match status" value="1"/>
</dbReference>
<keyword evidence="4" id="KW-1185">Reference proteome</keyword>
<dbReference type="Proteomes" id="UP000037069">
    <property type="component" value="Unassembled WGS sequence"/>
</dbReference>
<protein>
    <recommendedName>
        <fullName evidence="2">Sperm microtubule inner protein 1 C-terminal domain-containing protein</fullName>
    </recommendedName>
</protein>
<dbReference type="OMA" id="MNSRRTK"/>
<proteinExistence type="predicted"/>
<name>A0A0L0BUJ1_LUCCU</name>
<dbReference type="AlphaFoldDB" id="A0A0L0BUJ1"/>
<evidence type="ECO:0000313" key="3">
    <source>
        <dbReference type="EMBL" id="KNC23663.1"/>
    </source>
</evidence>
<comment type="caution">
    <text evidence="3">The sequence shown here is derived from an EMBL/GenBank/DDBJ whole genome shotgun (WGS) entry which is preliminary data.</text>
</comment>
<evidence type="ECO:0000313" key="4">
    <source>
        <dbReference type="Proteomes" id="UP000037069"/>
    </source>
</evidence>
<feature type="region of interest" description="Disordered" evidence="1">
    <location>
        <begin position="1"/>
        <end position="55"/>
    </location>
</feature>
<feature type="domain" description="Sperm microtubule inner protein 1 C-terminal" evidence="2">
    <location>
        <begin position="77"/>
        <end position="141"/>
    </location>
</feature>
<dbReference type="InterPro" id="IPR054323">
    <property type="entry name" value="SPMIP1_C"/>
</dbReference>
<reference evidence="3 4" key="1">
    <citation type="journal article" date="2015" name="Nat. Commun.">
        <title>Lucilia cuprina genome unlocks parasitic fly biology to underpin future interventions.</title>
        <authorList>
            <person name="Anstead C.A."/>
            <person name="Korhonen P.K."/>
            <person name="Young N.D."/>
            <person name="Hall R.S."/>
            <person name="Jex A.R."/>
            <person name="Murali S.C."/>
            <person name="Hughes D.S."/>
            <person name="Lee S.F."/>
            <person name="Perry T."/>
            <person name="Stroehlein A.J."/>
            <person name="Ansell B.R."/>
            <person name="Breugelmans B."/>
            <person name="Hofmann A."/>
            <person name="Qu J."/>
            <person name="Dugan S."/>
            <person name="Lee S.L."/>
            <person name="Chao H."/>
            <person name="Dinh H."/>
            <person name="Han Y."/>
            <person name="Doddapaneni H.V."/>
            <person name="Worley K.C."/>
            <person name="Muzny D.M."/>
            <person name="Ioannidis P."/>
            <person name="Waterhouse R.M."/>
            <person name="Zdobnov E.M."/>
            <person name="James P.J."/>
            <person name="Bagnall N.H."/>
            <person name="Kotze A.C."/>
            <person name="Gibbs R.A."/>
            <person name="Richards S."/>
            <person name="Batterham P."/>
            <person name="Gasser R.B."/>
        </authorList>
    </citation>
    <scope>NUCLEOTIDE SEQUENCE [LARGE SCALE GENOMIC DNA]</scope>
    <source>
        <strain evidence="3 4">LS</strain>
        <tissue evidence="3">Full body</tissue>
    </source>
</reference>
<organism evidence="3 4">
    <name type="scientific">Lucilia cuprina</name>
    <name type="common">Green bottle fly</name>
    <name type="synonym">Australian sheep blowfly</name>
    <dbReference type="NCBI Taxonomy" id="7375"/>
    <lineage>
        <taxon>Eukaryota</taxon>
        <taxon>Metazoa</taxon>
        <taxon>Ecdysozoa</taxon>
        <taxon>Arthropoda</taxon>
        <taxon>Hexapoda</taxon>
        <taxon>Insecta</taxon>
        <taxon>Pterygota</taxon>
        <taxon>Neoptera</taxon>
        <taxon>Endopterygota</taxon>
        <taxon>Diptera</taxon>
        <taxon>Brachycera</taxon>
        <taxon>Muscomorpha</taxon>
        <taxon>Oestroidea</taxon>
        <taxon>Calliphoridae</taxon>
        <taxon>Luciliinae</taxon>
        <taxon>Lucilia</taxon>
    </lineage>
</organism>
<sequence>MNPIKSASSSGNKTKQRPQSAPNRSFNSTGLKPLNKTPQSARLPPATNWKSPFNSFITKGTHSRLTSSHSQQASSEFAYDLSRDELKFVGKFSRPMKPLPEAERQLLKNGQRKEYLTQRYEHSPVIKYNYPEATSWRIGWLQQIQ</sequence>
<evidence type="ECO:0000259" key="2">
    <source>
        <dbReference type="Pfam" id="PF22589"/>
    </source>
</evidence>
<feature type="compositionally biased region" description="Polar residues" evidence="1">
    <location>
        <begin position="1"/>
        <end position="40"/>
    </location>
</feature>
<dbReference type="EMBL" id="JRES01001317">
    <property type="protein sequence ID" value="KNC23663.1"/>
    <property type="molecule type" value="Genomic_DNA"/>
</dbReference>
<evidence type="ECO:0000256" key="1">
    <source>
        <dbReference type="SAM" id="MobiDB-lite"/>
    </source>
</evidence>
<gene>
    <name evidence="3" type="ORF">FF38_13732</name>
</gene>